<dbReference type="InterPro" id="IPR006553">
    <property type="entry name" value="Leu-rich_rpt_Cys-con_subtyp"/>
</dbReference>
<dbReference type="PANTHER" id="PTHR13318">
    <property type="entry name" value="PARTNER OF PAIRED, ISOFORM B-RELATED"/>
    <property type="match status" value="1"/>
</dbReference>
<dbReference type="AlphaFoldDB" id="R7QSB6"/>
<dbReference type="InterPro" id="IPR032675">
    <property type="entry name" value="LRR_dom_sf"/>
</dbReference>
<dbReference type="Gramene" id="CDF40633">
    <property type="protein sequence ID" value="CDF40633"/>
    <property type="gene ID" value="CHC_T00009124001"/>
</dbReference>
<dbReference type="SMART" id="SM00367">
    <property type="entry name" value="LRR_CC"/>
    <property type="match status" value="4"/>
</dbReference>
<evidence type="ECO:0000256" key="1">
    <source>
        <dbReference type="SAM" id="MobiDB-lite"/>
    </source>
</evidence>
<dbReference type="PROSITE" id="PS50181">
    <property type="entry name" value="FBOX"/>
    <property type="match status" value="1"/>
</dbReference>
<dbReference type="GO" id="GO:0019005">
    <property type="term" value="C:SCF ubiquitin ligase complex"/>
    <property type="evidence" value="ECO:0007669"/>
    <property type="project" value="TreeGrafter"/>
</dbReference>
<sequence>MAPSATDHQKSEKSADKLSNGCLKDETSEASSSRKHILDLPYDVLSRIFSGFDPAPELCMLMEVCTKFTQVAKNPVLWTRVTAVDPITRRAKEHGLESAARSIVYGSDKALCPPCPTNTTSSTVQRKRRGAGLAVDVITSRGGTKLTSLDLSDCYPNFPRYEHQLTDDDLQVIADRCSESLQVLRLSSSSFLTDSALADLAQSCQQLRTLHLVGFPNITGTALGNITDACPTLEDISVRRCSTFNGRTMRKRLIPVRTTLRRIDISETNSTSLNMNAFMTKCPAIEEIDASKCKHLQIRLRSDSLQETPVSPKITSLNFDNIHGIDTELIMLIWQMCQKLEHFSCNESNMGGDSDMEELFSLNTWPPLKTLKMAGLKVTDEMFQRIFKMLGETLVECDLSENWDLTCKLQLLGDETFAELKTLRVRYTQTTPDTVKTLISIAPKLKNLDLSGCVRIDRQMRKNPLASEQVT</sequence>
<dbReference type="SUPFAM" id="SSF52047">
    <property type="entry name" value="RNI-like"/>
    <property type="match status" value="1"/>
</dbReference>
<dbReference type="KEGG" id="ccp:CHC_T00009124001"/>
<keyword evidence="4" id="KW-1185">Reference proteome</keyword>
<evidence type="ECO:0000313" key="4">
    <source>
        <dbReference type="Proteomes" id="UP000012073"/>
    </source>
</evidence>
<feature type="region of interest" description="Disordered" evidence="1">
    <location>
        <begin position="1"/>
        <end position="27"/>
    </location>
</feature>
<dbReference type="Pfam" id="PF12937">
    <property type="entry name" value="F-box-like"/>
    <property type="match status" value="1"/>
</dbReference>
<dbReference type="Gene3D" id="3.80.10.10">
    <property type="entry name" value="Ribonuclease Inhibitor"/>
    <property type="match status" value="1"/>
</dbReference>
<dbReference type="InterPro" id="IPR036047">
    <property type="entry name" value="F-box-like_dom_sf"/>
</dbReference>
<dbReference type="GeneID" id="17318659"/>
<feature type="compositionally biased region" description="Basic and acidic residues" evidence="1">
    <location>
        <begin position="7"/>
        <end position="16"/>
    </location>
</feature>
<gene>
    <name evidence="3" type="ORF">CHC_T00009124001</name>
</gene>
<dbReference type="InterPro" id="IPR001810">
    <property type="entry name" value="F-box_dom"/>
</dbReference>
<proteinExistence type="predicted"/>
<dbReference type="Proteomes" id="UP000012073">
    <property type="component" value="Unassembled WGS sequence"/>
</dbReference>
<dbReference type="GO" id="GO:0031146">
    <property type="term" value="P:SCF-dependent proteasomal ubiquitin-dependent protein catabolic process"/>
    <property type="evidence" value="ECO:0007669"/>
    <property type="project" value="TreeGrafter"/>
</dbReference>
<evidence type="ECO:0000259" key="2">
    <source>
        <dbReference type="PROSITE" id="PS50181"/>
    </source>
</evidence>
<dbReference type="SUPFAM" id="SSF81383">
    <property type="entry name" value="F-box domain"/>
    <property type="match status" value="1"/>
</dbReference>
<dbReference type="PhylomeDB" id="R7QSB6"/>
<feature type="domain" description="F-box" evidence="2">
    <location>
        <begin position="34"/>
        <end position="81"/>
    </location>
</feature>
<accession>R7QSB6</accession>
<name>R7QSB6_CHOCR</name>
<dbReference type="RefSeq" id="XP_005710927.1">
    <property type="nucleotide sequence ID" value="XM_005710870.1"/>
</dbReference>
<dbReference type="Gene3D" id="1.20.1280.50">
    <property type="match status" value="1"/>
</dbReference>
<dbReference type="STRING" id="2769.R7QSB6"/>
<reference evidence="4" key="1">
    <citation type="journal article" date="2013" name="Proc. Natl. Acad. Sci. U.S.A.">
        <title>Genome structure and metabolic features in the red seaweed Chondrus crispus shed light on evolution of the Archaeplastida.</title>
        <authorList>
            <person name="Collen J."/>
            <person name="Porcel B."/>
            <person name="Carre W."/>
            <person name="Ball S.G."/>
            <person name="Chaparro C."/>
            <person name="Tonon T."/>
            <person name="Barbeyron T."/>
            <person name="Michel G."/>
            <person name="Noel B."/>
            <person name="Valentin K."/>
            <person name="Elias M."/>
            <person name="Artiguenave F."/>
            <person name="Arun A."/>
            <person name="Aury J.M."/>
            <person name="Barbosa-Neto J.F."/>
            <person name="Bothwell J.H."/>
            <person name="Bouget F.Y."/>
            <person name="Brillet L."/>
            <person name="Cabello-Hurtado F."/>
            <person name="Capella-Gutierrez S."/>
            <person name="Charrier B."/>
            <person name="Cladiere L."/>
            <person name="Cock J.M."/>
            <person name="Coelho S.M."/>
            <person name="Colleoni C."/>
            <person name="Czjzek M."/>
            <person name="Da Silva C."/>
            <person name="Delage L."/>
            <person name="Denoeud F."/>
            <person name="Deschamps P."/>
            <person name="Dittami S.M."/>
            <person name="Gabaldon T."/>
            <person name="Gachon C.M."/>
            <person name="Groisillier A."/>
            <person name="Herve C."/>
            <person name="Jabbari K."/>
            <person name="Katinka M."/>
            <person name="Kloareg B."/>
            <person name="Kowalczyk N."/>
            <person name="Labadie K."/>
            <person name="Leblanc C."/>
            <person name="Lopez P.J."/>
            <person name="McLachlan D.H."/>
            <person name="Meslet-Cladiere L."/>
            <person name="Moustafa A."/>
            <person name="Nehr Z."/>
            <person name="Nyvall Collen P."/>
            <person name="Panaud O."/>
            <person name="Partensky F."/>
            <person name="Poulain J."/>
            <person name="Rensing S.A."/>
            <person name="Rousvoal S."/>
            <person name="Samson G."/>
            <person name="Symeonidi A."/>
            <person name="Weissenbach J."/>
            <person name="Zambounis A."/>
            <person name="Wincker P."/>
            <person name="Boyen C."/>
        </authorList>
    </citation>
    <scope>NUCLEOTIDE SEQUENCE [LARGE SCALE GENOMIC DNA]</scope>
    <source>
        <strain evidence="4">cv. Stackhouse</strain>
    </source>
</reference>
<evidence type="ECO:0000313" key="3">
    <source>
        <dbReference type="EMBL" id="CDF40633.1"/>
    </source>
</evidence>
<dbReference type="OrthoDB" id="550575at2759"/>
<dbReference type="EMBL" id="HG002219">
    <property type="protein sequence ID" value="CDF40633.1"/>
    <property type="molecule type" value="Genomic_DNA"/>
</dbReference>
<organism evidence="3 4">
    <name type="scientific">Chondrus crispus</name>
    <name type="common">Carrageen Irish moss</name>
    <name type="synonym">Polymorpha crispa</name>
    <dbReference type="NCBI Taxonomy" id="2769"/>
    <lineage>
        <taxon>Eukaryota</taxon>
        <taxon>Rhodophyta</taxon>
        <taxon>Florideophyceae</taxon>
        <taxon>Rhodymeniophycidae</taxon>
        <taxon>Gigartinales</taxon>
        <taxon>Gigartinaceae</taxon>
        <taxon>Chondrus</taxon>
    </lineage>
</organism>
<protein>
    <submittedName>
        <fullName evidence="3">F-box and leucine rich repeat containing protein</fullName>
    </submittedName>
</protein>